<dbReference type="Pfam" id="PF13411">
    <property type="entry name" value="MerR_1"/>
    <property type="match status" value="1"/>
</dbReference>
<dbReference type="AlphaFoldDB" id="A0A8E1QXR7"/>
<comment type="caution">
    <text evidence="3">The sequence shown here is derived from an EMBL/GenBank/DDBJ whole genome shotgun (WGS) entry which is preliminary data.</text>
</comment>
<keyword evidence="1" id="KW-0238">DNA-binding</keyword>
<evidence type="ECO:0000313" key="4">
    <source>
        <dbReference type="Proteomes" id="UP000036951"/>
    </source>
</evidence>
<dbReference type="GO" id="GO:0003700">
    <property type="term" value="F:DNA-binding transcription factor activity"/>
    <property type="evidence" value="ECO:0007669"/>
    <property type="project" value="InterPro"/>
</dbReference>
<dbReference type="PANTHER" id="PTHR30204:SF15">
    <property type="entry name" value="BLL5018 PROTEIN"/>
    <property type="match status" value="1"/>
</dbReference>
<dbReference type="SMART" id="SM00422">
    <property type="entry name" value="HTH_MERR"/>
    <property type="match status" value="1"/>
</dbReference>
<dbReference type="InterPro" id="IPR000551">
    <property type="entry name" value="MerR-type_HTH_dom"/>
</dbReference>
<keyword evidence="4" id="KW-1185">Reference proteome</keyword>
<evidence type="ECO:0000256" key="1">
    <source>
        <dbReference type="ARBA" id="ARBA00023125"/>
    </source>
</evidence>
<dbReference type="SUPFAM" id="SSF46955">
    <property type="entry name" value="Putative DNA-binding domain"/>
    <property type="match status" value="1"/>
</dbReference>
<dbReference type="CDD" id="cd04765">
    <property type="entry name" value="HTH_MlrA-like_sg2"/>
    <property type="match status" value="1"/>
</dbReference>
<dbReference type="Gene3D" id="1.10.1660.10">
    <property type="match status" value="1"/>
</dbReference>
<protein>
    <submittedName>
        <fullName evidence="3">Transcriptional regulator</fullName>
    </submittedName>
</protein>
<gene>
    <name evidence="3" type="ORF">ACU52_12260</name>
</gene>
<organism evidence="3 4">
    <name type="scientific">Xylanibacter rarus</name>
    <dbReference type="NCBI Taxonomy" id="1676614"/>
    <lineage>
        <taxon>Bacteria</taxon>
        <taxon>Pseudomonadati</taxon>
        <taxon>Bacteroidota</taxon>
        <taxon>Bacteroidia</taxon>
        <taxon>Bacteroidales</taxon>
        <taxon>Prevotellaceae</taxon>
        <taxon>Xylanibacter</taxon>
    </lineage>
</organism>
<dbReference type="OrthoDB" id="9810140at2"/>
<dbReference type="InterPro" id="IPR047057">
    <property type="entry name" value="MerR_fam"/>
</dbReference>
<dbReference type="InterPro" id="IPR009061">
    <property type="entry name" value="DNA-bd_dom_put_sf"/>
</dbReference>
<feature type="domain" description="HTH merR-type" evidence="2">
    <location>
        <begin position="12"/>
        <end position="82"/>
    </location>
</feature>
<name>A0A8E1QXR7_9BACT</name>
<dbReference type="EMBL" id="LFQU01000030">
    <property type="protein sequence ID" value="KOO67646.1"/>
    <property type="molecule type" value="Genomic_DNA"/>
</dbReference>
<dbReference type="PANTHER" id="PTHR30204">
    <property type="entry name" value="REDOX-CYCLING DRUG-SENSING TRANSCRIPTIONAL ACTIVATOR SOXR"/>
    <property type="match status" value="1"/>
</dbReference>
<dbReference type="PROSITE" id="PS50937">
    <property type="entry name" value="HTH_MERR_2"/>
    <property type="match status" value="1"/>
</dbReference>
<dbReference type="RefSeq" id="WP_053398991.1">
    <property type="nucleotide sequence ID" value="NZ_DAWCKJ010000018.1"/>
</dbReference>
<dbReference type="GO" id="GO:0003677">
    <property type="term" value="F:DNA binding"/>
    <property type="evidence" value="ECO:0007669"/>
    <property type="project" value="UniProtKB-KW"/>
</dbReference>
<sequence>MALNTEKNLKLYYSIKEVAAMLNVPESMLRFWEKEIPMLRPKTTGNNVRQYTQADIENVKAVYNLVKVRGFKLSAARKMLRENKQAVDGNARVMESLIKVRDELKLLKKQLDYLE</sequence>
<evidence type="ECO:0000313" key="3">
    <source>
        <dbReference type="EMBL" id="KOO67646.1"/>
    </source>
</evidence>
<dbReference type="Proteomes" id="UP000036951">
    <property type="component" value="Unassembled WGS sequence"/>
</dbReference>
<reference evidence="3 4" key="1">
    <citation type="submission" date="2015-06" db="EMBL/GenBank/DDBJ databases">
        <title>Prevotella sp. 109, sp. nov., a novel member of the family Prevotellaceae isolated from human faeces.</title>
        <authorList>
            <person name="Shkoporov A.N."/>
            <person name="Chaplin A.V."/>
            <person name="Kafarskaia L.I."/>
            <person name="Efimov B.A."/>
        </authorList>
    </citation>
    <scope>NUCLEOTIDE SEQUENCE [LARGE SCALE GENOMIC DNA]</scope>
    <source>
        <strain evidence="3 4">109</strain>
    </source>
</reference>
<accession>A0A8E1QXR7</accession>
<evidence type="ECO:0000259" key="2">
    <source>
        <dbReference type="PROSITE" id="PS50937"/>
    </source>
</evidence>
<proteinExistence type="predicted"/>